<dbReference type="Pfam" id="PF21041">
    <property type="entry name" value="XMAP215_CLASP_TOG"/>
    <property type="match status" value="1"/>
</dbReference>
<dbReference type="GO" id="GO:0051010">
    <property type="term" value="F:microtubule plus-end binding"/>
    <property type="evidence" value="ECO:0007669"/>
    <property type="project" value="InterPro"/>
</dbReference>
<evidence type="ECO:0000256" key="4">
    <source>
        <dbReference type="SAM" id="MobiDB-lite"/>
    </source>
</evidence>
<keyword evidence="7" id="KW-1185">Reference proteome</keyword>
<dbReference type="VEuPathDB" id="AmoebaDB:NAEGRDRAFT_62456"/>
<dbReference type="GO" id="GO:0030951">
    <property type="term" value="P:establishment or maintenance of microtubule cytoskeleton polarity"/>
    <property type="evidence" value="ECO:0007669"/>
    <property type="project" value="InterPro"/>
</dbReference>
<dbReference type="SUPFAM" id="SSF48371">
    <property type="entry name" value="ARM repeat"/>
    <property type="match status" value="2"/>
</dbReference>
<evidence type="ECO:0000256" key="2">
    <source>
        <dbReference type="ARBA" id="ARBA00022490"/>
    </source>
</evidence>
<feature type="compositionally biased region" description="Basic and acidic residues" evidence="4">
    <location>
        <begin position="1"/>
        <end position="14"/>
    </location>
</feature>
<gene>
    <name evidence="6" type="ORF">NAEGRDRAFT_62456</name>
</gene>
<dbReference type="InterPro" id="IPR011989">
    <property type="entry name" value="ARM-like"/>
</dbReference>
<feature type="compositionally biased region" description="Polar residues" evidence="4">
    <location>
        <begin position="147"/>
        <end position="160"/>
    </location>
</feature>
<dbReference type="InterPro" id="IPR048491">
    <property type="entry name" value="XMAP215_CLASP_TOG"/>
</dbReference>
<dbReference type="Gene3D" id="1.25.10.10">
    <property type="entry name" value="Leucine-rich Repeat Variant"/>
    <property type="match status" value="4"/>
</dbReference>
<dbReference type="PANTHER" id="PTHR12609">
    <property type="entry name" value="MICROTUBULE ASSOCIATED PROTEIN XMAP215"/>
    <property type="match status" value="1"/>
</dbReference>
<feature type="compositionally biased region" description="Basic and acidic residues" evidence="4">
    <location>
        <begin position="1236"/>
        <end position="1247"/>
    </location>
</feature>
<accession>D2V0Y2</accession>
<feature type="compositionally biased region" description="Polar residues" evidence="4">
    <location>
        <begin position="79"/>
        <end position="101"/>
    </location>
</feature>
<feature type="domain" description="TOG" evidence="5">
    <location>
        <begin position="977"/>
        <end position="1214"/>
    </location>
</feature>
<feature type="domain" description="TOG" evidence="5">
    <location>
        <begin position="418"/>
        <end position="654"/>
    </location>
</feature>
<feature type="region of interest" description="Disordered" evidence="4">
    <location>
        <begin position="1641"/>
        <end position="1664"/>
    </location>
</feature>
<feature type="region of interest" description="Disordered" evidence="4">
    <location>
        <begin position="1213"/>
        <end position="1298"/>
    </location>
</feature>
<feature type="compositionally biased region" description="Polar residues" evidence="4">
    <location>
        <begin position="675"/>
        <end position="695"/>
    </location>
</feature>
<dbReference type="GO" id="GO:0046785">
    <property type="term" value="P:microtubule polymerization"/>
    <property type="evidence" value="ECO:0007669"/>
    <property type="project" value="InterPro"/>
</dbReference>
<dbReference type="InterPro" id="IPR019399">
    <property type="entry name" value="Parkin_co-regulated_protein"/>
</dbReference>
<dbReference type="InterPro" id="IPR045110">
    <property type="entry name" value="XMAP215"/>
</dbReference>
<dbReference type="eggNOG" id="KOG1820">
    <property type="taxonomic scope" value="Eukaryota"/>
</dbReference>
<evidence type="ECO:0000313" key="7">
    <source>
        <dbReference type="Proteomes" id="UP000006671"/>
    </source>
</evidence>
<evidence type="ECO:0000259" key="5">
    <source>
        <dbReference type="SMART" id="SM01349"/>
    </source>
</evidence>
<dbReference type="Pfam" id="PF10274">
    <property type="entry name" value="ParcG"/>
    <property type="match status" value="1"/>
</dbReference>
<dbReference type="InParanoid" id="D2V0Y2"/>
<dbReference type="InterPro" id="IPR034085">
    <property type="entry name" value="TOG"/>
</dbReference>
<name>D2V0Y2_NAEGR</name>
<comment type="subcellular location">
    <subcellularLocation>
        <location evidence="1">Cytoplasm</location>
        <location evidence="1">Cytoskeleton</location>
    </subcellularLocation>
</comment>
<feature type="region of interest" description="Disordered" evidence="4">
    <location>
        <begin position="1"/>
        <end position="50"/>
    </location>
</feature>
<dbReference type="OrthoDB" id="205662at2759"/>
<feature type="compositionally biased region" description="Polar residues" evidence="4">
    <location>
        <begin position="1222"/>
        <end position="1235"/>
    </location>
</feature>
<feature type="domain" description="TOG" evidence="5">
    <location>
        <begin position="725"/>
        <end position="961"/>
    </location>
</feature>
<sequence length="1833" mass="205740">MLEEELRKEEERMKNKSQKPKISSNNSDKLLRPPSASTSLNPPPANISPTASVELSNFLISSKNINNFISDAPPVNIPTEENNNSEISSPTSETIKTSSSTVKEEKNSKPSTPASDIKVGTVPKKQNPINKPSPQNELNKSIPIPENNLNGDSASSSQDSTTLFETLLKEELERSKQQSEGGEDKPAWAKKVDELDELITKFKTKDTNDSIFQDSETELTQTLNNRHPNILEKGVETLFHYVNRYQNVQNSAEKFINLLVDKGLSSKSSVQQKSTDIILLYFETCDPAAILTVLKAFFSSKKAKVRSQCIGIVKSAVQCFGFPTIPPKMILQSLPTILEDASSREESHKLAIETFKWLGYETVEPHLKDVKGSKLKALKDEYDLLQDKSPKPTRFSRLASVYNSTASIKNLVTAASEELKAKREIIDLNDKIRKDWYDDVTNAKWIIKRDALKELKQLLETFNIKKADYSEILSQINVIIQREKNVVVVKESIECLSAFSKALKTDFTSSAKPFYERLLTKLKEKNLSDSTIECLVSFDVSSFPFTDMLETIFSAMNNKTASTSEKLQIFTFIDKCFQNKKKKDLEKALKNLVNNLLSFCEDASSEVRDLCCKTLARLLFIIGDTDYTNLFLKLDSYMKEKIVQYLESYGSPPSDGVGKKLSQSIEKKTAPANIPKTTSSVTLRPSSRADTNPVRSSTSSLAKKPSSKPLVSKSISLKKTESIQSLSSSDVIEEANNLFGGNIVEQLANSNWNDRMLSLNHIESVISSLDKNDLQTKHEHIISLFQYKPGTKESNAKVLEKIFEIIERVLSSTEGKLSEVNIPPTLQWMIEKLATPKVDIIIQKAMKKVCESINPQFVFNKISETLTDKMPPKLIGSVLEWLGEVITEFSIACFNSSELIEFSKKYLGNSNPIIKKGCIKMLCSMKLFMGEGLLNFLGDVKPALLDMVKKDFSKVDSKPPEPTRKVKGEQLKVSSAMYDTLPRCDILPKLHPKIYHSMEDKNWMTRLEAIQTVEKIIVNDAHKRILPNILELIHALRQRLEDNNNKVVISTLLLIDLISEAVGPEMEKFIKILLPSVISKSMHNNKAVRTCALESLEKYLNIVQFESMLKIFPKSIASDKGNPEGKKEIIEFMHKHIVEMKNKNVDLFTPLVKPILDYLTKAGSDTRKLAEAILGEIISNGGYDFVFKRIRELKAAHQKGFSLLLQKYAPSTEVESQPPPVTQSLTLPTTPSNSIRGDKKITLRDVSKSLSVDTRQTEEEEGSKVPKTVKKRANISKTLATSPNKSPSPSSPKTKPITNTFVPKLQFSTGITGIATVDEYKLDLDKIEVNHDSPVEAETPMHDVYNSANGPMPGNITPRMPERSPVRDNKKEELISGHSIGELVKAINTNDHGSEIAINALKTLVSMFKDESCRPAILSYLKELVESLTDNTQYSFEKASAGLVSTRICKYLLSTLMQLFSNRQMAAFVPQETLQRMIDQLLSRLLDERLPSLDYGQELLRGLNSLMLKVLENSNRTYSYTSLIHLLEYSYANTSLKKYTELVVKCLIKLTKALAATIDRVDVDILLMDLHSFLTHNPPTFFKDRNDLPLRTIKTILNELVKVKGETIRSCLGLIPTHKNPLIISYIELMVNSAQTTVSSSTNSQATVPSTTTPNITAQTISKPPRNSVTASQIQQAYPLQQPSTVSNEKIVQDELTDIFNLISNKDSTHTGLYRLYEFKKNHPSVGINNHLLKCSEPFQQYIHRQLAKIAQYESSKQESFAASSHRAQSPASRQRQATAITSVDDIRRQLKLHQQESKQKNMGRSLTVSDLKKRIQNIEEKLSSTDNETTEE</sequence>
<dbReference type="GO" id="GO:0007051">
    <property type="term" value="P:spindle organization"/>
    <property type="evidence" value="ECO:0007669"/>
    <property type="project" value="InterPro"/>
</dbReference>
<dbReference type="KEGG" id="ngr:NAEGRDRAFT_62456"/>
<evidence type="ECO:0000256" key="3">
    <source>
        <dbReference type="ARBA" id="ARBA00023212"/>
    </source>
</evidence>
<dbReference type="GO" id="GO:0005856">
    <property type="term" value="C:cytoskeleton"/>
    <property type="evidence" value="ECO:0007669"/>
    <property type="project" value="UniProtKB-SubCell"/>
</dbReference>
<organism evidence="7">
    <name type="scientific">Naegleria gruberi</name>
    <name type="common">Amoeba</name>
    <dbReference type="NCBI Taxonomy" id="5762"/>
    <lineage>
        <taxon>Eukaryota</taxon>
        <taxon>Discoba</taxon>
        <taxon>Heterolobosea</taxon>
        <taxon>Tetramitia</taxon>
        <taxon>Eutetramitia</taxon>
        <taxon>Vahlkampfiidae</taxon>
        <taxon>Naegleria</taxon>
    </lineage>
</organism>
<feature type="domain" description="TOG" evidence="5">
    <location>
        <begin position="170"/>
        <end position="391"/>
    </location>
</feature>
<evidence type="ECO:0000313" key="6">
    <source>
        <dbReference type="EMBL" id="EFC49596.1"/>
    </source>
</evidence>
<dbReference type="OMA" id="VCEYVRE"/>
<dbReference type="SMART" id="SM01349">
    <property type="entry name" value="TOG"/>
    <property type="match status" value="4"/>
</dbReference>
<dbReference type="GO" id="GO:0061863">
    <property type="term" value="F:microtubule plus end polymerase"/>
    <property type="evidence" value="ECO:0007669"/>
    <property type="project" value="InterPro"/>
</dbReference>
<feature type="compositionally biased region" description="Low complexity" evidence="4">
    <location>
        <begin position="1281"/>
        <end position="1298"/>
    </location>
</feature>
<feature type="region of interest" description="Disordered" evidence="4">
    <location>
        <begin position="67"/>
        <end position="161"/>
    </location>
</feature>
<protein>
    <submittedName>
        <fullName evidence="6">Predicted protein</fullName>
    </submittedName>
</protein>
<dbReference type="EMBL" id="GG738847">
    <property type="protein sequence ID" value="EFC49596.1"/>
    <property type="molecule type" value="Genomic_DNA"/>
</dbReference>
<dbReference type="InterPro" id="IPR016024">
    <property type="entry name" value="ARM-type_fold"/>
</dbReference>
<feature type="compositionally biased region" description="Polar residues" evidence="4">
    <location>
        <begin position="127"/>
        <end position="139"/>
    </location>
</feature>
<feature type="region of interest" description="Disordered" evidence="4">
    <location>
        <begin position="651"/>
        <end position="707"/>
    </location>
</feature>
<reference evidence="6 7" key="1">
    <citation type="journal article" date="2010" name="Cell">
        <title>The genome of Naegleria gruberi illuminates early eukaryotic versatility.</title>
        <authorList>
            <person name="Fritz-Laylin L.K."/>
            <person name="Prochnik S.E."/>
            <person name="Ginger M.L."/>
            <person name="Dacks J.B."/>
            <person name="Carpenter M.L."/>
            <person name="Field M.C."/>
            <person name="Kuo A."/>
            <person name="Paredez A."/>
            <person name="Chapman J."/>
            <person name="Pham J."/>
            <person name="Shu S."/>
            <person name="Neupane R."/>
            <person name="Cipriano M."/>
            <person name="Mancuso J."/>
            <person name="Tu H."/>
            <person name="Salamov A."/>
            <person name="Lindquist E."/>
            <person name="Shapiro H."/>
            <person name="Lucas S."/>
            <person name="Grigoriev I.V."/>
            <person name="Cande W.Z."/>
            <person name="Fulton C."/>
            <person name="Rokhsar D.S."/>
            <person name="Dawson S.C."/>
        </authorList>
    </citation>
    <scope>NUCLEOTIDE SEQUENCE [LARGE SCALE GENOMIC DNA]</scope>
    <source>
        <strain evidence="6 7">NEG-M</strain>
    </source>
</reference>
<evidence type="ECO:0000256" key="1">
    <source>
        <dbReference type="ARBA" id="ARBA00004245"/>
    </source>
</evidence>
<dbReference type="Proteomes" id="UP000006671">
    <property type="component" value="Unassembled WGS sequence"/>
</dbReference>
<proteinExistence type="predicted"/>
<keyword evidence="3" id="KW-0206">Cytoskeleton</keyword>
<feature type="compositionally biased region" description="Low complexity" evidence="4">
    <location>
        <begin position="696"/>
        <end position="707"/>
    </location>
</feature>
<dbReference type="STRING" id="5762.D2V0Y2"/>
<dbReference type="RefSeq" id="XP_002682340.1">
    <property type="nucleotide sequence ID" value="XM_002682294.1"/>
</dbReference>
<dbReference type="GeneID" id="8855480"/>
<keyword evidence="2" id="KW-0963">Cytoplasm</keyword>